<dbReference type="EMBL" id="KQ459606">
    <property type="protein sequence ID" value="KPI91477.1"/>
    <property type="molecule type" value="Genomic_DNA"/>
</dbReference>
<accession>A0A194PDZ0</accession>
<protein>
    <submittedName>
        <fullName evidence="1">Uncharacterized protein</fullName>
    </submittedName>
</protein>
<organism evidence="1 2">
    <name type="scientific">Papilio xuthus</name>
    <name type="common">Asian swallowtail butterfly</name>
    <dbReference type="NCBI Taxonomy" id="66420"/>
    <lineage>
        <taxon>Eukaryota</taxon>
        <taxon>Metazoa</taxon>
        <taxon>Ecdysozoa</taxon>
        <taxon>Arthropoda</taxon>
        <taxon>Hexapoda</taxon>
        <taxon>Insecta</taxon>
        <taxon>Pterygota</taxon>
        <taxon>Neoptera</taxon>
        <taxon>Endopterygota</taxon>
        <taxon>Lepidoptera</taxon>
        <taxon>Glossata</taxon>
        <taxon>Ditrysia</taxon>
        <taxon>Papilionoidea</taxon>
        <taxon>Papilionidae</taxon>
        <taxon>Papilioninae</taxon>
        <taxon>Papilio</taxon>
    </lineage>
</organism>
<evidence type="ECO:0000313" key="2">
    <source>
        <dbReference type="Proteomes" id="UP000053268"/>
    </source>
</evidence>
<name>A0A194PDZ0_PAPXU</name>
<evidence type="ECO:0000313" key="1">
    <source>
        <dbReference type="EMBL" id="KPI91477.1"/>
    </source>
</evidence>
<dbReference type="Proteomes" id="UP000053268">
    <property type="component" value="Unassembled WGS sequence"/>
</dbReference>
<proteinExistence type="predicted"/>
<gene>
    <name evidence="1" type="ORF">RR46_14981</name>
</gene>
<reference evidence="1 2" key="1">
    <citation type="journal article" date="2015" name="Nat. Commun.">
        <title>Outbred genome sequencing and CRISPR/Cas9 gene editing in butterflies.</title>
        <authorList>
            <person name="Li X."/>
            <person name="Fan D."/>
            <person name="Zhang W."/>
            <person name="Liu G."/>
            <person name="Zhang L."/>
            <person name="Zhao L."/>
            <person name="Fang X."/>
            <person name="Chen L."/>
            <person name="Dong Y."/>
            <person name="Chen Y."/>
            <person name="Ding Y."/>
            <person name="Zhao R."/>
            <person name="Feng M."/>
            <person name="Zhu Y."/>
            <person name="Feng Y."/>
            <person name="Jiang X."/>
            <person name="Zhu D."/>
            <person name="Xiang H."/>
            <person name="Feng X."/>
            <person name="Li S."/>
            <person name="Wang J."/>
            <person name="Zhang G."/>
            <person name="Kronforst M.R."/>
            <person name="Wang W."/>
        </authorList>
    </citation>
    <scope>NUCLEOTIDE SEQUENCE [LARGE SCALE GENOMIC DNA]</scope>
    <source>
        <strain evidence="1">Ya'a_city_454_Px</strain>
        <tissue evidence="1">Whole body</tissue>
    </source>
</reference>
<sequence length="37" mass="4446">MSTPRNQLATQNNDYMDHKVKDHRQIMAVTQIREFDI</sequence>
<keyword evidence="2" id="KW-1185">Reference proteome</keyword>
<dbReference type="AlphaFoldDB" id="A0A194PDZ0"/>